<protein>
    <submittedName>
        <fullName evidence="10">Aspartic protease</fullName>
    </submittedName>
</protein>
<evidence type="ECO:0000256" key="2">
    <source>
        <dbReference type="ARBA" id="ARBA00006859"/>
    </source>
</evidence>
<organism evidence="10 11">
    <name type="scientific">Lithospermum erythrorhizon</name>
    <name type="common">Purple gromwell</name>
    <name type="synonym">Lithospermum officinale var. erythrorhizon</name>
    <dbReference type="NCBI Taxonomy" id="34254"/>
    <lineage>
        <taxon>Eukaryota</taxon>
        <taxon>Viridiplantae</taxon>
        <taxon>Streptophyta</taxon>
        <taxon>Embryophyta</taxon>
        <taxon>Tracheophyta</taxon>
        <taxon>Spermatophyta</taxon>
        <taxon>Magnoliopsida</taxon>
        <taxon>eudicotyledons</taxon>
        <taxon>Gunneridae</taxon>
        <taxon>Pentapetalae</taxon>
        <taxon>asterids</taxon>
        <taxon>lamiids</taxon>
        <taxon>Boraginales</taxon>
        <taxon>Boraginaceae</taxon>
        <taxon>Boraginoideae</taxon>
        <taxon>Lithospermeae</taxon>
        <taxon>Lithospermum</taxon>
    </lineage>
</organism>
<feature type="transmembrane region" description="Helical" evidence="9">
    <location>
        <begin position="145"/>
        <end position="164"/>
    </location>
</feature>
<dbReference type="InterPro" id="IPR006639">
    <property type="entry name" value="Preselin/SPP"/>
</dbReference>
<dbReference type="GO" id="GO:0098554">
    <property type="term" value="C:cytoplasmic side of endoplasmic reticulum membrane"/>
    <property type="evidence" value="ECO:0007669"/>
    <property type="project" value="TreeGrafter"/>
</dbReference>
<gene>
    <name evidence="10" type="ORF">LIER_10002</name>
</gene>
<dbReference type="GO" id="GO:0098553">
    <property type="term" value="C:lumenal side of endoplasmic reticulum membrane"/>
    <property type="evidence" value="ECO:0007669"/>
    <property type="project" value="TreeGrafter"/>
</dbReference>
<comment type="caution">
    <text evidence="10">The sequence shown here is derived from an EMBL/GenBank/DDBJ whole genome shotgun (WGS) entry which is preliminary data.</text>
</comment>
<dbReference type="PANTHER" id="PTHR12174:SF90">
    <property type="entry name" value="SIGNAL PEPTIDE PEPTIDASE-LIKE 3"/>
    <property type="match status" value="1"/>
</dbReference>
<evidence type="ECO:0000256" key="5">
    <source>
        <dbReference type="ARBA" id="ARBA00022801"/>
    </source>
</evidence>
<comment type="subcellular location">
    <subcellularLocation>
        <location evidence="1">Endomembrane system</location>
        <topology evidence="1">Multi-pass membrane protein</topology>
    </subcellularLocation>
</comment>
<keyword evidence="6 9" id="KW-1133">Transmembrane helix</keyword>
<evidence type="ECO:0000256" key="6">
    <source>
        <dbReference type="ARBA" id="ARBA00022989"/>
    </source>
</evidence>
<dbReference type="GO" id="GO:0005765">
    <property type="term" value="C:lysosomal membrane"/>
    <property type="evidence" value="ECO:0007669"/>
    <property type="project" value="TreeGrafter"/>
</dbReference>
<evidence type="ECO:0000313" key="10">
    <source>
        <dbReference type="EMBL" id="GAA0151242.1"/>
    </source>
</evidence>
<comment type="similarity">
    <text evidence="2">Belongs to the peptidase A22B family.</text>
</comment>
<evidence type="ECO:0000256" key="1">
    <source>
        <dbReference type="ARBA" id="ARBA00004127"/>
    </source>
</evidence>
<dbReference type="Pfam" id="PF04258">
    <property type="entry name" value="Peptidase_A22B"/>
    <property type="match status" value="1"/>
</dbReference>
<keyword evidence="7 9" id="KW-0472">Membrane</keyword>
<dbReference type="GO" id="GO:0042500">
    <property type="term" value="F:aspartic endopeptidase activity, intramembrane cleaving"/>
    <property type="evidence" value="ECO:0007669"/>
    <property type="project" value="InterPro"/>
</dbReference>
<dbReference type="PANTHER" id="PTHR12174">
    <property type="entry name" value="SIGNAL PEPTIDE PEPTIDASE"/>
    <property type="match status" value="1"/>
</dbReference>
<feature type="compositionally biased region" description="Polar residues" evidence="8">
    <location>
        <begin position="18"/>
        <end position="27"/>
    </location>
</feature>
<feature type="transmembrane region" description="Helical" evidence="9">
    <location>
        <begin position="176"/>
        <end position="198"/>
    </location>
</feature>
<accession>A0AAV3PMP2</accession>
<evidence type="ECO:0000256" key="8">
    <source>
        <dbReference type="SAM" id="MobiDB-lite"/>
    </source>
</evidence>
<feature type="transmembrane region" description="Helical" evidence="9">
    <location>
        <begin position="204"/>
        <end position="221"/>
    </location>
</feature>
<dbReference type="EMBL" id="BAABME010001746">
    <property type="protein sequence ID" value="GAA0151242.1"/>
    <property type="molecule type" value="Genomic_DNA"/>
</dbReference>
<sequence length="247" mass="27157">MDYLLRVQKPISGVTTSIKKRGTTLQHPHQIPEREAPFRGLILITNEEEQPSSEEGKGHPFCVNPGRRDTRGNPQDLGNGQEVPSPALKEQGKKKEKGEKELGLPEKGESAAGKGVAKGDNSGGESIPMLLRFPRFSDPWGGYDMVGFGDILIPGLLVAFCFRFDKANKKGWRDGYFLWLTVGYGMGLFITYLGLYIMDGHGQPALLYLVPCTLGTCIALGKKRGELKQLWSYDVNSAEDPSNSEQA</sequence>
<dbReference type="SMART" id="SM00730">
    <property type="entry name" value="PSN"/>
    <property type="match status" value="1"/>
</dbReference>
<dbReference type="Proteomes" id="UP001454036">
    <property type="component" value="Unassembled WGS sequence"/>
</dbReference>
<keyword evidence="11" id="KW-1185">Reference proteome</keyword>
<evidence type="ECO:0000256" key="9">
    <source>
        <dbReference type="SAM" id="Phobius"/>
    </source>
</evidence>
<keyword evidence="4 9" id="KW-0812">Transmembrane</keyword>
<evidence type="ECO:0000256" key="3">
    <source>
        <dbReference type="ARBA" id="ARBA00022670"/>
    </source>
</evidence>
<keyword evidence="3 10" id="KW-0645">Protease</keyword>
<dbReference type="AlphaFoldDB" id="A0AAV3PMP2"/>
<reference evidence="10 11" key="1">
    <citation type="submission" date="2024-01" db="EMBL/GenBank/DDBJ databases">
        <title>The complete chloroplast genome sequence of Lithospermum erythrorhizon: insights into the phylogenetic relationship among Boraginaceae species and the maternal lineages of purple gromwells.</title>
        <authorList>
            <person name="Okada T."/>
            <person name="Watanabe K."/>
        </authorList>
    </citation>
    <scope>NUCLEOTIDE SEQUENCE [LARGE SCALE GENOMIC DNA]</scope>
</reference>
<evidence type="ECO:0000256" key="4">
    <source>
        <dbReference type="ARBA" id="ARBA00022692"/>
    </source>
</evidence>
<evidence type="ECO:0000313" key="11">
    <source>
        <dbReference type="Proteomes" id="UP001454036"/>
    </source>
</evidence>
<dbReference type="GO" id="GO:0030660">
    <property type="term" value="C:Golgi-associated vesicle membrane"/>
    <property type="evidence" value="ECO:0007669"/>
    <property type="project" value="TreeGrafter"/>
</dbReference>
<evidence type="ECO:0000256" key="7">
    <source>
        <dbReference type="ARBA" id="ARBA00023136"/>
    </source>
</evidence>
<dbReference type="GO" id="GO:0033619">
    <property type="term" value="P:membrane protein proteolysis"/>
    <property type="evidence" value="ECO:0007669"/>
    <property type="project" value="TreeGrafter"/>
</dbReference>
<name>A0AAV3PMP2_LITER</name>
<proteinExistence type="inferred from homology"/>
<keyword evidence="5" id="KW-0378">Hydrolase</keyword>
<feature type="region of interest" description="Disordered" evidence="8">
    <location>
        <begin position="18"/>
        <end position="121"/>
    </location>
</feature>
<dbReference type="InterPro" id="IPR007369">
    <property type="entry name" value="Peptidase_A22B_SPP"/>
</dbReference>
<feature type="compositionally biased region" description="Basic and acidic residues" evidence="8">
    <location>
        <begin position="90"/>
        <end position="109"/>
    </location>
</feature>